<dbReference type="SUPFAM" id="SSF53098">
    <property type="entry name" value="Ribonuclease H-like"/>
    <property type="match status" value="1"/>
</dbReference>
<dbReference type="Pfam" id="PF08699">
    <property type="entry name" value="ArgoL1"/>
    <property type="match status" value="1"/>
</dbReference>
<comment type="subunit">
    <text evidence="11">Component of the PET complex.</text>
</comment>
<reference evidence="14" key="2">
    <citation type="submission" date="2025-08" db="UniProtKB">
        <authorList>
            <consortium name="Ensembl"/>
        </authorList>
    </citation>
    <scope>IDENTIFICATION</scope>
</reference>
<keyword evidence="4" id="KW-0540">Nuclease</keyword>
<dbReference type="GO" id="GO:0005737">
    <property type="term" value="C:cytoplasm"/>
    <property type="evidence" value="ECO:0007669"/>
    <property type="project" value="UniProtKB-SubCell"/>
</dbReference>
<dbReference type="Proteomes" id="UP000694620">
    <property type="component" value="Chromosome 1"/>
</dbReference>
<dbReference type="CDD" id="cd04658">
    <property type="entry name" value="Piwi_piwi-like_Euk"/>
    <property type="match status" value="1"/>
</dbReference>
<evidence type="ECO:0000256" key="3">
    <source>
        <dbReference type="ARBA" id="ARBA00022490"/>
    </source>
</evidence>
<dbReference type="GO" id="GO:0006417">
    <property type="term" value="P:regulation of translation"/>
    <property type="evidence" value="ECO:0007669"/>
    <property type="project" value="UniProtKB-KW"/>
</dbReference>
<dbReference type="PANTHER" id="PTHR22891">
    <property type="entry name" value="EUKARYOTIC TRANSLATION INITIATION FACTOR 2C"/>
    <property type="match status" value="1"/>
</dbReference>
<proteinExistence type="inferred from homology"/>
<dbReference type="InterPro" id="IPR003165">
    <property type="entry name" value="Piwi"/>
</dbReference>
<keyword evidence="8" id="KW-0943">RNA-mediated gene silencing</keyword>
<dbReference type="PROSITE" id="PS50822">
    <property type="entry name" value="PIWI"/>
    <property type="match status" value="1"/>
</dbReference>
<keyword evidence="15" id="KW-1185">Reference proteome</keyword>
<dbReference type="InterPro" id="IPR036397">
    <property type="entry name" value="RNaseH_sf"/>
</dbReference>
<evidence type="ECO:0000259" key="13">
    <source>
        <dbReference type="PROSITE" id="PS50822"/>
    </source>
</evidence>
<gene>
    <name evidence="14" type="primary">PIWIL2</name>
</gene>
<dbReference type="FunFam" id="2.170.260.10:FF:000003">
    <property type="entry name" value="Piwi-like RNA-mediated gene silencing 2"/>
    <property type="match status" value="1"/>
</dbReference>
<evidence type="ECO:0000256" key="10">
    <source>
        <dbReference type="ARBA" id="ARBA00039537"/>
    </source>
</evidence>
<dbReference type="Ensembl" id="ENSECRT00000000455.1">
    <property type="protein sequence ID" value="ENSECRP00000000444.1"/>
    <property type="gene ID" value="ENSECRG00000000258.1"/>
</dbReference>
<evidence type="ECO:0000256" key="11">
    <source>
        <dbReference type="ARBA" id="ARBA00064066"/>
    </source>
</evidence>
<sequence>MSMPVFNILPNPGEIDFVDLQCTRKTDNAEISLKIKMTSILPPNSNLCIPFYNVVLRRVMKILDFKLIGRNHYDPKRAVVLGKHRLQIWPGYSACIKRTDGGLYLTVDISHKILRNDSVLDVMNMIYQNGKENFQDECMKELIGSIALTRYNNRTYRIDDINWNMSPKDKFTLFNGTETTFVEYYRKNYGITIKELDQPLVVHRPKERSGVSGKTLAGEILLIPELSFMTGIPENLRKDFRSMKDLTMHINVSGEQHTNQLRQLLKNINTNEAAINELDGWGLAIKTNILMAEGRNLPAETIYLQSSAFKTSPEVSWTREIGRDPTLTCVPLTCWGIFYPRRCFDQAEELINTFVKVAHPMGLKLERPVRIELKDDRTETYLKIIHSHLVSEPNVQMIVCILTGNREDLYSAIKKLCSVQSSVPSQAINLRTISQPQKLRAIAQKILLQINCKLGGALWSVAVPLVSKVKYSWKNSTDSTLFILVFFFFMPNEELIDGFRVLLLASLQTYHKVKSAYWFLSDGQLNAVQQYEIPQLLKCFKTFPQYEPMLVFIVVQKRINTTLYSMEGEKFGVPPPGTVLDHTITSSDWVDFFLLSHHIRHGCDHLQRLTYKMLPAPCKYAHKLAFLSGKVLHSEPSIHLAEDFIFVDLCY</sequence>
<evidence type="ECO:0000313" key="14">
    <source>
        <dbReference type="Ensembl" id="ENSECRP00000000444.1"/>
    </source>
</evidence>
<dbReference type="Gene3D" id="3.30.420.10">
    <property type="entry name" value="Ribonuclease H-like superfamily/Ribonuclease H"/>
    <property type="match status" value="1"/>
</dbReference>
<evidence type="ECO:0000259" key="12">
    <source>
        <dbReference type="PROSITE" id="PS50821"/>
    </source>
</evidence>
<dbReference type="CDD" id="cd02845">
    <property type="entry name" value="PAZ_piwi_like"/>
    <property type="match status" value="1"/>
</dbReference>
<dbReference type="GO" id="GO:0004519">
    <property type="term" value="F:endonuclease activity"/>
    <property type="evidence" value="ECO:0007669"/>
    <property type="project" value="UniProtKB-KW"/>
</dbReference>
<protein>
    <recommendedName>
        <fullName evidence="10">Piwi-like protein 2</fullName>
    </recommendedName>
</protein>
<evidence type="ECO:0000256" key="1">
    <source>
        <dbReference type="ARBA" id="ARBA00004496"/>
    </source>
</evidence>
<reference evidence="14" key="1">
    <citation type="submission" date="2021-06" db="EMBL/GenBank/DDBJ databases">
        <authorList>
            <consortium name="Wellcome Sanger Institute Data Sharing"/>
        </authorList>
    </citation>
    <scope>NUCLEOTIDE SEQUENCE [LARGE SCALE GENOMIC DNA]</scope>
</reference>
<dbReference type="Pfam" id="PF02171">
    <property type="entry name" value="Piwi"/>
    <property type="match status" value="2"/>
</dbReference>
<dbReference type="AlphaFoldDB" id="A0A8C4REA3"/>
<dbReference type="GO" id="GO:0031047">
    <property type="term" value="P:regulatory ncRNA-mediated gene silencing"/>
    <property type="evidence" value="ECO:0007669"/>
    <property type="project" value="UniProtKB-KW"/>
</dbReference>
<evidence type="ECO:0000256" key="8">
    <source>
        <dbReference type="ARBA" id="ARBA00023158"/>
    </source>
</evidence>
<keyword evidence="3" id="KW-0963">Cytoplasm</keyword>
<evidence type="ECO:0000256" key="9">
    <source>
        <dbReference type="ARBA" id="ARBA00038291"/>
    </source>
</evidence>
<reference evidence="14" key="3">
    <citation type="submission" date="2025-09" db="UniProtKB">
        <authorList>
            <consortium name="Ensembl"/>
        </authorList>
    </citation>
    <scope>IDENTIFICATION</scope>
</reference>
<dbReference type="Gene3D" id="2.170.260.10">
    <property type="entry name" value="paz domain"/>
    <property type="match status" value="1"/>
</dbReference>
<dbReference type="SUPFAM" id="SSF101690">
    <property type="entry name" value="PAZ domain"/>
    <property type="match status" value="1"/>
</dbReference>
<dbReference type="SMART" id="SM00950">
    <property type="entry name" value="Piwi"/>
    <property type="match status" value="1"/>
</dbReference>
<dbReference type="SMART" id="SM00949">
    <property type="entry name" value="PAZ"/>
    <property type="match status" value="1"/>
</dbReference>
<evidence type="ECO:0000256" key="4">
    <source>
        <dbReference type="ARBA" id="ARBA00022722"/>
    </source>
</evidence>
<evidence type="ECO:0000313" key="15">
    <source>
        <dbReference type="Proteomes" id="UP000694620"/>
    </source>
</evidence>
<dbReference type="GO" id="GO:0003723">
    <property type="term" value="F:RNA binding"/>
    <property type="evidence" value="ECO:0007669"/>
    <property type="project" value="UniProtKB-KW"/>
</dbReference>
<keyword evidence="5" id="KW-0378">Hydrolase</keyword>
<evidence type="ECO:0000256" key="5">
    <source>
        <dbReference type="ARBA" id="ARBA00022759"/>
    </source>
</evidence>
<keyword evidence="5" id="KW-0255">Endonuclease</keyword>
<dbReference type="GeneTree" id="ENSGT00950000183200"/>
<keyword evidence="7" id="KW-0694">RNA-binding</keyword>
<name>A0A8C4REA3_ERPCA</name>
<accession>A0A8C4REA3</accession>
<keyword evidence="6" id="KW-0810">Translation regulation</keyword>
<feature type="domain" description="Piwi" evidence="13">
    <location>
        <begin position="397"/>
        <end position="461"/>
    </location>
</feature>
<dbReference type="Pfam" id="PF02170">
    <property type="entry name" value="PAZ"/>
    <property type="match status" value="1"/>
</dbReference>
<comment type="similarity">
    <text evidence="9">Belongs to the argonaute family. Piwi subfamily.</text>
</comment>
<keyword evidence="2" id="KW-0217">Developmental protein</keyword>
<dbReference type="FunFam" id="3.40.50.2300:FF:000141">
    <property type="entry name" value="piwi-like protein 2 isoform X1"/>
    <property type="match status" value="1"/>
</dbReference>
<dbReference type="InterPro" id="IPR036085">
    <property type="entry name" value="PAZ_dom_sf"/>
</dbReference>
<dbReference type="InterPro" id="IPR003100">
    <property type="entry name" value="PAZ_dom"/>
</dbReference>
<evidence type="ECO:0000256" key="6">
    <source>
        <dbReference type="ARBA" id="ARBA00022845"/>
    </source>
</evidence>
<dbReference type="PROSITE" id="PS50821">
    <property type="entry name" value="PAZ"/>
    <property type="match status" value="1"/>
</dbReference>
<evidence type="ECO:0000256" key="7">
    <source>
        <dbReference type="ARBA" id="ARBA00022884"/>
    </source>
</evidence>
<dbReference type="InterPro" id="IPR014811">
    <property type="entry name" value="ArgoL1"/>
</dbReference>
<feature type="domain" description="PAZ" evidence="12">
    <location>
        <begin position="118"/>
        <end position="231"/>
    </location>
</feature>
<dbReference type="InterPro" id="IPR012337">
    <property type="entry name" value="RNaseH-like_sf"/>
</dbReference>
<evidence type="ECO:0000256" key="2">
    <source>
        <dbReference type="ARBA" id="ARBA00022473"/>
    </source>
</evidence>
<dbReference type="Gene3D" id="3.40.50.2300">
    <property type="match status" value="1"/>
</dbReference>
<organism evidence="14 15">
    <name type="scientific">Erpetoichthys calabaricus</name>
    <name type="common">Rope fish</name>
    <name type="synonym">Calamoichthys calabaricus</name>
    <dbReference type="NCBI Taxonomy" id="27687"/>
    <lineage>
        <taxon>Eukaryota</taxon>
        <taxon>Metazoa</taxon>
        <taxon>Chordata</taxon>
        <taxon>Craniata</taxon>
        <taxon>Vertebrata</taxon>
        <taxon>Euteleostomi</taxon>
        <taxon>Actinopterygii</taxon>
        <taxon>Polypteriformes</taxon>
        <taxon>Polypteridae</taxon>
        <taxon>Erpetoichthys</taxon>
    </lineage>
</organism>
<comment type="subcellular location">
    <subcellularLocation>
        <location evidence="1">Cytoplasm</location>
    </subcellularLocation>
</comment>